<dbReference type="CDD" id="cd07023">
    <property type="entry name" value="S49_Sppa_N_C"/>
    <property type="match status" value="1"/>
</dbReference>
<dbReference type="Gene3D" id="3.90.226.10">
    <property type="entry name" value="2-enoyl-CoA Hydratase, Chain A, domain 1"/>
    <property type="match status" value="3"/>
</dbReference>
<dbReference type="Proteomes" id="UP000238823">
    <property type="component" value="Unassembled WGS sequence"/>
</dbReference>
<proteinExistence type="inferred from homology"/>
<keyword evidence="5" id="KW-0732">Signal</keyword>
<dbReference type="Pfam" id="PF01343">
    <property type="entry name" value="Peptidase_S49"/>
    <property type="match status" value="2"/>
</dbReference>
<evidence type="ECO:0000259" key="6">
    <source>
        <dbReference type="Pfam" id="PF01343"/>
    </source>
</evidence>
<dbReference type="AlphaFoldDB" id="A0A2S9YS38"/>
<dbReference type="InterPro" id="IPR047217">
    <property type="entry name" value="S49_SppA_67K_type_N"/>
</dbReference>
<reference evidence="7 8" key="1">
    <citation type="submission" date="2018-03" db="EMBL/GenBank/DDBJ databases">
        <title>Draft Genome Sequences of the Obligatory Marine Myxobacteria Enhygromyxa salina SWB007.</title>
        <authorList>
            <person name="Poehlein A."/>
            <person name="Moghaddam J.A."/>
            <person name="Harms H."/>
            <person name="Alanjari M."/>
            <person name="Koenig G.M."/>
            <person name="Daniel R."/>
            <person name="Schaeberle T.F."/>
        </authorList>
    </citation>
    <scope>NUCLEOTIDE SEQUENCE [LARGE SCALE GENOMIC DNA]</scope>
    <source>
        <strain evidence="7 8">SWB007</strain>
    </source>
</reference>
<keyword evidence="2 7" id="KW-0645">Protease</keyword>
<organism evidence="7 8">
    <name type="scientific">Enhygromyxa salina</name>
    <dbReference type="NCBI Taxonomy" id="215803"/>
    <lineage>
        <taxon>Bacteria</taxon>
        <taxon>Pseudomonadati</taxon>
        <taxon>Myxococcota</taxon>
        <taxon>Polyangia</taxon>
        <taxon>Nannocystales</taxon>
        <taxon>Nannocystaceae</taxon>
        <taxon>Enhygromyxa</taxon>
    </lineage>
</organism>
<dbReference type="EC" id="3.4.21.-" evidence="7"/>
<keyword evidence="3 7" id="KW-0378">Hydrolase</keyword>
<accession>A0A2S9YS38</accession>
<dbReference type="InterPro" id="IPR002142">
    <property type="entry name" value="Peptidase_S49"/>
</dbReference>
<dbReference type="InterPro" id="IPR047272">
    <property type="entry name" value="S49_SppA_C"/>
</dbReference>
<dbReference type="SUPFAM" id="SSF52096">
    <property type="entry name" value="ClpP/crotonase"/>
    <property type="match status" value="2"/>
</dbReference>
<dbReference type="PANTHER" id="PTHR33209">
    <property type="entry name" value="PROTEASE 4"/>
    <property type="match status" value="1"/>
</dbReference>
<keyword evidence="4" id="KW-0720">Serine protease</keyword>
<gene>
    <name evidence="7" type="primary">sppA_1</name>
    <name evidence="7" type="ORF">ENSA7_23450</name>
</gene>
<name>A0A2S9YS38_9BACT</name>
<dbReference type="GO" id="GO:0006508">
    <property type="term" value="P:proteolysis"/>
    <property type="evidence" value="ECO:0007669"/>
    <property type="project" value="UniProtKB-KW"/>
</dbReference>
<dbReference type="PANTHER" id="PTHR33209:SF1">
    <property type="entry name" value="PEPTIDASE S49 DOMAIN-CONTAINING PROTEIN"/>
    <property type="match status" value="1"/>
</dbReference>
<sequence length="893" mass="94922">MGLLVLAATLCTSRSAQAGNGGEARSILREPDRPYGVVAGEADASAVVQNPANLGYLDGFNAIIDFTYNIDSSGRRGDGIGGFVAVPLPWKILALGVGLQAVLRQQGEPGSLYSTADAPFGKFTIAAAVPLMRWVPGLSFGLQYSRLFSGENVYASRVNQLDLALSWRANRFVSLAVVARNLNAPSLADSVRVAPVLDPEIALRPFGDARFEVAAGMRARLAGLQAPEAPIRGYQVQPRGRLLFGNRGVRVYVEAEGVAYFDDPGPGMQPTQADARTAARVSMGVQLDTPHFGVAVGPTAGLGAGGMHGVSGRVRLSRERYTDILPARPRRVTRLSLAGKHDDRELAELVWLVDDLARRRGGVVLVELAGSGFGSAQLEELREALRRYQDSGGKVVAYLEGGSLTSYFLASVADRIIAHPHAALSIIGLSTRTLYWGELLARIGVQAEFVRVAEYKGTPEIWSRTGPSAPVAEANRALMTDTWNHLIRVIGRSRARDPALVSGWVDAAPWQPEDARRRGIVDDLAWPDELDAKLEAWLGRGVRIEAPPSSPTRTGDWGAPAHVAIVHVRGTLVTGPSLTIPLLNLELAGSETLTKTIAELREDNAVKAVVVRIDSRGGSVRASEQIARELDRTRERKPVVISMGQTAASGGYYIATAGQYIYANATTYTGSIGVFLPKLDLSGLLDKVGVDAELLSIGDRATMHSYWKPYSDDERDAAMAGIQATYDLFIERVAAARAMTPEAADAVARGHVWSGVRALEIGLVDAYGGLHEAVDRAAQMANMPVRSGAAPAVLHYPPPPTILQKVRRLFGLNLSLPLGSSAASAGPAGPLAGPLAGSLGGLHGVPPIEPVTGRALGFADPLLRTLRLLPAALWHGVGPEALAIGPCYFEIDG</sequence>
<evidence type="ECO:0000256" key="4">
    <source>
        <dbReference type="ARBA" id="ARBA00022825"/>
    </source>
</evidence>
<feature type="domain" description="Peptidase S49" evidence="6">
    <location>
        <begin position="634"/>
        <end position="782"/>
    </location>
</feature>
<feature type="domain" description="Peptidase S49" evidence="6">
    <location>
        <begin position="389"/>
        <end position="535"/>
    </location>
</feature>
<protein>
    <submittedName>
        <fullName evidence="7">Protease 4</fullName>
        <ecNumber evidence="7">3.4.21.-</ecNumber>
    </submittedName>
</protein>
<feature type="signal peptide" evidence="5">
    <location>
        <begin position="1"/>
        <end position="18"/>
    </location>
</feature>
<evidence type="ECO:0000256" key="1">
    <source>
        <dbReference type="ARBA" id="ARBA00008683"/>
    </source>
</evidence>
<evidence type="ECO:0000256" key="3">
    <source>
        <dbReference type="ARBA" id="ARBA00022801"/>
    </source>
</evidence>
<evidence type="ECO:0000256" key="2">
    <source>
        <dbReference type="ARBA" id="ARBA00022670"/>
    </source>
</evidence>
<comment type="caution">
    <text evidence="7">The sequence shown here is derived from an EMBL/GenBank/DDBJ whole genome shotgun (WGS) entry which is preliminary data.</text>
</comment>
<dbReference type="NCBIfam" id="TIGR00706">
    <property type="entry name" value="SppA_dom"/>
    <property type="match status" value="1"/>
</dbReference>
<evidence type="ECO:0000313" key="8">
    <source>
        <dbReference type="Proteomes" id="UP000238823"/>
    </source>
</evidence>
<dbReference type="InterPro" id="IPR029045">
    <property type="entry name" value="ClpP/crotonase-like_dom_sf"/>
</dbReference>
<feature type="chain" id="PRO_5015449133" evidence="5">
    <location>
        <begin position="19"/>
        <end position="893"/>
    </location>
</feature>
<dbReference type="EMBL" id="PVNL01000047">
    <property type="protein sequence ID" value="PRQ07906.1"/>
    <property type="molecule type" value="Genomic_DNA"/>
</dbReference>
<evidence type="ECO:0000256" key="5">
    <source>
        <dbReference type="SAM" id="SignalP"/>
    </source>
</evidence>
<dbReference type="CDD" id="cd07018">
    <property type="entry name" value="S49_SppA_67K_type"/>
    <property type="match status" value="1"/>
</dbReference>
<comment type="similarity">
    <text evidence="1">Belongs to the peptidase S49 family.</text>
</comment>
<dbReference type="InterPro" id="IPR004635">
    <property type="entry name" value="Pept_S49_SppA"/>
</dbReference>
<evidence type="ECO:0000313" key="7">
    <source>
        <dbReference type="EMBL" id="PRQ07906.1"/>
    </source>
</evidence>
<dbReference type="GO" id="GO:0008236">
    <property type="term" value="F:serine-type peptidase activity"/>
    <property type="evidence" value="ECO:0007669"/>
    <property type="project" value="UniProtKB-KW"/>
</dbReference>